<dbReference type="EMBL" id="KJ801920">
    <property type="protein sequence ID" value="AID46596.1"/>
    <property type="molecule type" value="Genomic_DNA"/>
</dbReference>
<organism evidence="1 2">
    <name type="scientific">Pigeonpox virus</name>
    <dbReference type="NCBI Taxonomy" id="10264"/>
    <lineage>
        <taxon>Viruses</taxon>
        <taxon>Varidnaviria</taxon>
        <taxon>Bamfordvirae</taxon>
        <taxon>Nucleocytoviricota</taxon>
        <taxon>Pokkesviricetes</taxon>
        <taxon>Chitovirales</taxon>
        <taxon>Poxviridae</taxon>
        <taxon>Chordopoxvirinae</taxon>
        <taxon>Avipoxvirus</taxon>
        <taxon>Avipoxvirus pigeonpox</taxon>
    </lineage>
</organism>
<gene>
    <name evidence="1" type="ORF">fep_088</name>
</gene>
<sequence>MEFDISSCRMIYSVLEQYHIVTDNRYNNHDQKFRIVLYCLKDSTIKRYPYKFVSEIHFVRYIINKFRGKNLYKISIEAIDIPKGRQQIIIT</sequence>
<dbReference type="GeneID" id="19737813"/>
<evidence type="ECO:0000313" key="1">
    <source>
        <dbReference type="EMBL" id="AID46596.1"/>
    </source>
</evidence>
<dbReference type="InterPro" id="IPR045408">
    <property type="entry name" value="DUF5890"/>
</dbReference>
<dbReference type="Proteomes" id="UP000101521">
    <property type="component" value="Segment"/>
</dbReference>
<reference evidence="1 2" key="1">
    <citation type="journal article" date="2014" name="BMC Genomics">
        <title>The complete genome sequences of poxviruses isolated from a penguin and a pigeon in South Africa and comparison to other sequenced avipoxviruses.</title>
        <authorList>
            <person name="Offerman K."/>
            <person name="Carulei O."/>
            <person name="van der Walt A.P."/>
            <person name="Douglass N."/>
            <person name="Williamson A.L."/>
        </authorList>
    </citation>
    <scope>NUCLEOTIDE SEQUENCE [LARGE SCALE GENOMIC DNA]</scope>
    <source>
        <strain evidence="1">FeP2</strain>
    </source>
</reference>
<dbReference type="KEGG" id="vg:19737813"/>
<proteinExistence type="predicted"/>
<dbReference type="RefSeq" id="YP_009046320.1">
    <property type="nucleotide sequence ID" value="NC_024447.1"/>
</dbReference>
<keyword evidence="2" id="KW-1185">Reference proteome</keyword>
<protein>
    <submittedName>
        <fullName evidence="1">HT motif family protein</fullName>
    </submittedName>
</protein>
<accession>A0A068EEI4</accession>
<name>A0A068EEI4_9POXV</name>
<evidence type="ECO:0000313" key="2">
    <source>
        <dbReference type="Proteomes" id="UP000101521"/>
    </source>
</evidence>
<dbReference type="Pfam" id="PF19240">
    <property type="entry name" value="DUF5890"/>
    <property type="match status" value="1"/>
</dbReference>